<keyword evidence="2" id="KW-1185">Reference proteome</keyword>
<dbReference type="Gene3D" id="3.30.450.150">
    <property type="entry name" value="Haem-degrading domain"/>
    <property type="match status" value="1"/>
</dbReference>
<accession>A0A7W6PRV5</accession>
<dbReference type="InterPro" id="IPR052517">
    <property type="entry name" value="GlcG_carb_metab_protein"/>
</dbReference>
<dbReference type="AlphaFoldDB" id="A0A7W6PRV5"/>
<dbReference type="RefSeq" id="WP_165130782.1">
    <property type="nucleotide sequence ID" value="NZ_CP049249.1"/>
</dbReference>
<comment type="caution">
    <text evidence="1">The sequence shown here is derived from an EMBL/GenBank/DDBJ whole genome shotgun (WGS) entry which is preliminary data.</text>
</comment>
<dbReference type="PANTHER" id="PTHR34309:SF10">
    <property type="entry name" value="SLR1406 PROTEIN"/>
    <property type="match status" value="1"/>
</dbReference>
<dbReference type="PANTHER" id="PTHR34309">
    <property type="entry name" value="SLR1406 PROTEIN"/>
    <property type="match status" value="1"/>
</dbReference>
<dbReference type="Proteomes" id="UP000519897">
    <property type="component" value="Unassembled WGS sequence"/>
</dbReference>
<reference evidence="1 2" key="1">
    <citation type="submission" date="2020-08" db="EMBL/GenBank/DDBJ databases">
        <title>Genomic Encyclopedia of Type Strains, Phase IV (KMG-IV): sequencing the most valuable type-strain genomes for metagenomic binning, comparative biology and taxonomic classification.</title>
        <authorList>
            <person name="Goeker M."/>
        </authorList>
    </citation>
    <scope>NUCLEOTIDE SEQUENCE [LARGE SCALE GENOMIC DNA]</scope>
    <source>
        <strain evidence="1 2">DSM 29514</strain>
    </source>
</reference>
<evidence type="ECO:0000313" key="2">
    <source>
        <dbReference type="Proteomes" id="UP000519897"/>
    </source>
</evidence>
<dbReference type="Pfam" id="PF03928">
    <property type="entry name" value="HbpS-like"/>
    <property type="match status" value="1"/>
</dbReference>
<gene>
    <name evidence="1" type="ORF">GGQ72_003475</name>
</gene>
<evidence type="ECO:0000313" key="1">
    <source>
        <dbReference type="EMBL" id="MBB4144913.1"/>
    </source>
</evidence>
<dbReference type="EMBL" id="JACIEC010000005">
    <property type="protein sequence ID" value="MBB4144913.1"/>
    <property type="molecule type" value="Genomic_DNA"/>
</dbReference>
<proteinExistence type="predicted"/>
<dbReference type="InterPro" id="IPR005624">
    <property type="entry name" value="PduO/GlcC-like"/>
</dbReference>
<name>A0A7W6PRV5_9HYPH</name>
<dbReference type="SUPFAM" id="SSF143744">
    <property type="entry name" value="GlcG-like"/>
    <property type="match status" value="1"/>
</dbReference>
<sequence length="145" mass="14784">MFKLADATTIIDAALTEARARSLAPLAVAVLDAGGHLIAYKREDGAGIVRFDIAFGKAWGSLGMGFGTRELTERAAKNPTFITILASVSGGRMVPSPGGVLVVDQAGEVIGAVGISGDIGDNDEVCAIVGIERAGFRAAPKGLTD</sequence>
<organism evidence="1 2">
    <name type="scientific">Rhizobium rhizoryzae</name>
    <dbReference type="NCBI Taxonomy" id="451876"/>
    <lineage>
        <taxon>Bacteria</taxon>
        <taxon>Pseudomonadati</taxon>
        <taxon>Pseudomonadota</taxon>
        <taxon>Alphaproteobacteria</taxon>
        <taxon>Hyphomicrobiales</taxon>
        <taxon>Rhizobiaceae</taxon>
        <taxon>Rhizobium/Agrobacterium group</taxon>
        <taxon>Rhizobium</taxon>
    </lineage>
</organism>
<dbReference type="InterPro" id="IPR038084">
    <property type="entry name" value="PduO/GlcC-like_sf"/>
</dbReference>
<protein>
    <submittedName>
        <fullName evidence="1">Uncharacterized protein GlcG (DUF336 family)</fullName>
    </submittedName>
</protein>